<dbReference type="PANTHER" id="PTHR10889">
    <property type="entry name" value="DEOXYRIBOSE-PHOSPHATE ALDOLASE"/>
    <property type="match status" value="1"/>
</dbReference>
<sequence>MKALLSVVMIMLHEKLCSISSSELASRIDHAILKPWLARKELEQAINDLEELNLRCLILSPQLLREAHGITGKCLGVVVGFPFGYHSIEAKIKELEDVIALGAREIDYVANTQLYLLGRKDEYANEIRAVTTICREAEVTCKIIIETPALTQSQIKEVTRLVAEYEPDFIKTSTGFGPRHTLPDDIVIIDSTLRKIGKRDIIKIKAAGGIRTGLQAAILLSLGADVIGTSTPRQILETYRDLCTSNRSCTK</sequence>
<evidence type="ECO:0000256" key="1">
    <source>
        <dbReference type="ARBA" id="ARBA00022490"/>
    </source>
</evidence>
<gene>
    <name evidence="3" type="ORF">Pdsh_04945</name>
</gene>
<organism evidence="3 4">
    <name type="scientific">Pyrodictium delaneyi</name>
    <dbReference type="NCBI Taxonomy" id="1273541"/>
    <lineage>
        <taxon>Archaea</taxon>
        <taxon>Thermoproteota</taxon>
        <taxon>Thermoprotei</taxon>
        <taxon>Desulfurococcales</taxon>
        <taxon>Pyrodictiaceae</taxon>
        <taxon>Pyrodictium</taxon>
    </lineage>
</organism>
<dbReference type="NCBIfam" id="TIGR00126">
    <property type="entry name" value="deoC"/>
    <property type="match status" value="1"/>
</dbReference>
<dbReference type="Gene3D" id="3.20.20.70">
    <property type="entry name" value="Aldolase class I"/>
    <property type="match status" value="1"/>
</dbReference>
<dbReference type="GO" id="GO:0004139">
    <property type="term" value="F:deoxyribose-phosphate aldolase activity"/>
    <property type="evidence" value="ECO:0007669"/>
    <property type="project" value="UniProtKB-UniRule"/>
</dbReference>
<evidence type="ECO:0000313" key="4">
    <source>
        <dbReference type="Proteomes" id="UP000196694"/>
    </source>
</evidence>
<accession>A0A211YQ12</accession>
<dbReference type="AlphaFoldDB" id="A0A211YQ12"/>
<comment type="caution">
    <text evidence="3">The sequence shown here is derived from an EMBL/GenBank/DDBJ whole genome shotgun (WGS) entry which is preliminary data.</text>
</comment>
<dbReference type="PANTHER" id="PTHR10889:SF1">
    <property type="entry name" value="DEOXYRIBOSE-PHOSPHATE ALDOLASE"/>
    <property type="match status" value="1"/>
</dbReference>
<keyword evidence="4" id="KW-1185">Reference proteome</keyword>
<dbReference type="GO" id="GO:0005737">
    <property type="term" value="C:cytoplasm"/>
    <property type="evidence" value="ECO:0007669"/>
    <property type="project" value="InterPro"/>
</dbReference>
<dbReference type="SUPFAM" id="SSF51569">
    <property type="entry name" value="Aldolase"/>
    <property type="match status" value="1"/>
</dbReference>
<dbReference type="SMART" id="SM01133">
    <property type="entry name" value="DeoC"/>
    <property type="match status" value="1"/>
</dbReference>
<proteinExistence type="predicted"/>
<dbReference type="GO" id="GO:0009264">
    <property type="term" value="P:deoxyribonucleotide catabolic process"/>
    <property type="evidence" value="ECO:0007669"/>
    <property type="project" value="UniProtKB-UniRule"/>
</dbReference>
<dbReference type="GO" id="GO:0016052">
    <property type="term" value="P:carbohydrate catabolic process"/>
    <property type="evidence" value="ECO:0007669"/>
    <property type="project" value="TreeGrafter"/>
</dbReference>
<keyword evidence="1" id="KW-0963">Cytoplasm</keyword>
<dbReference type="Pfam" id="PF01791">
    <property type="entry name" value="DeoC"/>
    <property type="match status" value="1"/>
</dbReference>
<dbReference type="Proteomes" id="UP000196694">
    <property type="component" value="Unassembled WGS sequence"/>
</dbReference>
<dbReference type="InterPro" id="IPR002915">
    <property type="entry name" value="DeoC/FbaB/LacD_aldolase"/>
</dbReference>
<dbReference type="InterPro" id="IPR013785">
    <property type="entry name" value="Aldolase_TIM"/>
</dbReference>
<dbReference type="PIRSF" id="PIRSF001357">
    <property type="entry name" value="DeoC"/>
    <property type="match status" value="1"/>
</dbReference>
<protein>
    <recommendedName>
        <fullName evidence="2">Deoxyribose-phosphate aldolase</fullName>
        <ecNumber evidence="2">4.1.2.4</ecNumber>
    </recommendedName>
</protein>
<evidence type="ECO:0000313" key="3">
    <source>
        <dbReference type="EMBL" id="OWJ55041.1"/>
    </source>
</evidence>
<reference evidence="3 4" key="1">
    <citation type="submission" date="2017-05" db="EMBL/GenBank/DDBJ databases">
        <title>The draft genome of the hyperthermophilic archaeon 'Pyrodictium delaneyi strain Hulk', an iron and nitrate reducer, reveals the capacity for sulfate reduction.</title>
        <authorList>
            <person name="Demey L.M."/>
            <person name="Miller C."/>
            <person name="Manzella M."/>
            <person name="Reguera G."/>
            <person name="Kashefi K."/>
        </authorList>
    </citation>
    <scope>NUCLEOTIDE SEQUENCE [LARGE SCALE GENOMIC DNA]</scope>
    <source>
        <strain evidence="3 4">Hulk</strain>
    </source>
</reference>
<dbReference type="EMBL" id="NCQP01000002">
    <property type="protein sequence ID" value="OWJ55041.1"/>
    <property type="molecule type" value="Genomic_DNA"/>
</dbReference>
<dbReference type="InterPro" id="IPR011343">
    <property type="entry name" value="DeoC"/>
</dbReference>
<dbReference type="EC" id="4.1.2.4" evidence="2"/>
<evidence type="ECO:0000256" key="2">
    <source>
        <dbReference type="NCBIfam" id="TIGR00126"/>
    </source>
</evidence>
<name>A0A211YQ12_9CREN</name>